<sequence>MTSPVEKTIRFLLKSGSPSVLPVLIAALDRSLPTSLLEEVVTAIIKLNNKKGHRELIHRFQTFKKPVKQRISEERVLLSHALQQGISSQDEERIIDCLELIRFAEIDSQLPILIKLISEKKPLAEAEMLETFLDLVSSLNEKQQKKDPAISSRIKKVQQFLSEVCLQFEKLSNKDAILKAVLILGTPNHLTIQTLLAQKNSECCQMALRLLKESKHPGIMQLLVDSFSTNYPSSQLIKLLQARKDINFIIHLLRWLPKDPNRIQRGNFSRIQSLEWLTLSTEQLEMVPHELQEPLARLISFLGLPTETKRSLQEWIIRNGTPSARNVATDVLSKLEPEKAQQILQNALNSKDEEVQAWSVGQLRSQNIPDAMKTLIGCLEDDSEKVRDAARNELQGFNLDFVISNINKLSPTVCQKVGRLLKKIDPDIAQKLDAELRHPIYHRRLQAIRAIQLLGIAPLVMQRLYEFLEDDDVPIRRLSAEILATDPTEETLDALKKLTSDPSPRVREIVQHFFNNPLLKTSIS</sequence>
<gene>
    <name evidence="1" type="ORF">MNBD_PLANCTO02-2614</name>
</gene>
<dbReference type="Pfam" id="PF13646">
    <property type="entry name" value="HEAT_2"/>
    <property type="match status" value="1"/>
</dbReference>
<dbReference type="AlphaFoldDB" id="A0A3B1DFA5"/>
<reference evidence="1" key="1">
    <citation type="submission" date="2018-06" db="EMBL/GenBank/DDBJ databases">
        <authorList>
            <person name="Zhirakovskaya E."/>
        </authorList>
    </citation>
    <scope>NUCLEOTIDE SEQUENCE</scope>
</reference>
<evidence type="ECO:0000313" key="1">
    <source>
        <dbReference type="EMBL" id="VAX41019.1"/>
    </source>
</evidence>
<proteinExistence type="predicted"/>
<name>A0A3B1DFA5_9ZZZZ</name>
<dbReference type="SUPFAM" id="SSF48371">
    <property type="entry name" value="ARM repeat"/>
    <property type="match status" value="1"/>
</dbReference>
<accession>A0A3B1DFA5</accession>
<organism evidence="1">
    <name type="scientific">hydrothermal vent metagenome</name>
    <dbReference type="NCBI Taxonomy" id="652676"/>
    <lineage>
        <taxon>unclassified sequences</taxon>
        <taxon>metagenomes</taxon>
        <taxon>ecological metagenomes</taxon>
    </lineage>
</organism>
<dbReference type="EMBL" id="UOGL01000504">
    <property type="protein sequence ID" value="VAX41019.1"/>
    <property type="molecule type" value="Genomic_DNA"/>
</dbReference>
<dbReference type="InterPro" id="IPR011989">
    <property type="entry name" value="ARM-like"/>
</dbReference>
<dbReference type="Gene3D" id="1.25.10.10">
    <property type="entry name" value="Leucine-rich Repeat Variant"/>
    <property type="match status" value="2"/>
</dbReference>
<protein>
    <submittedName>
        <fullName evidence="1">Phosphate transport system permease protein PstC (TC 3.A.1.7.1)</fullName>
    </submittedName>
</protein>
<dbReference type="InterPro" id="IPR016024">
    <property type="entry name" value="ARM-type_fold"/>
</dbReference>